<proteinExistence type="predicted"/>
<keyword evidence="1" id="KW-1133">Transmembrane helix</keyword>
<accession>A0ABY1QGM5</accession>
<evidence type="ECO:0008006" key="4">
    <source>
        <dbReference type="Google" id="ProtNLM"/>
    </source>
</evidence>
<protein>
    <recommendedName>
        <fullName evidence="4">Fusaric acid resistance family protein</fullName>
    </recommendedName>
</protein>
<feature type="transmembrane region" description="Helical" evidence="1">
    <location>
        <begin position="37"/>
        <end position="56"/>
    </location>
</feature>
<organism evidence="2 3">
    <name type="scientific">Novosphingobium panipatense</name>
    <dbReference type="NCBI Taxonomy" id="428991"/>
    <lineage>
        <taxon>Bacteria</taxon>
        <taxon>Pseudomonadati</taxon>
        <taxon>Pseudomonadota</taxon>
        <taxon>Alphaproteobacteria</taxon>
        <taxon>Sphingomonadales</taxon>
        <taxon>Sphingomonadaceae</taxon>
        <taxon>Novosphingobium</taxon>
    </lineage>
</organism>
<keyword evidence="3" id="KW-1185">Reference proteome</keyword>
<dbReference type="RefSeq" id="WP_283406177.1">
    <property type="nucleotide sequence ID" value="NZ_FXUI01000005.1"/>
</dbReference>
<name>A0ABY1QGM5_9SPHN</name>
<dbReference type="PROSITE" id="PS51257">
    <property type="entry name" value="PROKAR_LIPOPROTEIN"/>
    <property type="match status" value="1"/>
</dbReference>
<feature type="transmembrane region" description="Helical" evidence="1">
    <location>
        <begin position="63"/>
        <end position="81"/>
    </location>
</feature>
<gene>
    <name evidence="2" type="ORF">SAMN06296065_105206</name>
</gene>
<evidence type="ECO:0000313" key="3">
    <source>
        <dbReference type="Proteomes" id="UP001157910"/>
    </source>
</evidence>
<reference evidence="2 3" key="1">
    <citation type="submission" date="2017-05" db="EMBL/GenBank/DDBJ databases">
        <authorList>
            <person name="Varghese N."/>
            <person name="Submissions S."/>
        </authorList>
    </citation>
    <scope>NUCLEOTIDE SEQUENCE [LARGE SCALE GENOMIC DNA]</scope>
    <source>
        <strain evidence="2 3">SM16</strain>
    </source>
</reference>
<sequence length="148" mass="15840">MRSPNPTAHHLVTAARAILPMAAAILACGVVHLEWAVSTAACWTLICGVILLMAMPRLRAGDGLGFLALFVTLLECIGAASSGIADAQRWQACIAVTGAMVLLLKVQHLRALARQDGYVPLRHLERRSAVLNRSPARGCDSVPPRRSR</sequence>
<dbReference type="EMBL" id="FXUI01000005">
    <property type="protein sequence ID" value="SMP69941.1"/>
    <property type="molecule type" value="Genomic_DNA"/>
</dbReference>
<comment type="caution">
    <text evidence="2">The sequence shown here is derived from an EMBL/GenBank/DDBJ whole genome shotgun (WGS) entry which is preliminary data.</text>
</comment>
<keyword evidence="1" id="KW-0472">Membrane</keyword>
<evidence type="ECO:0000256" key="1">
    <source>
        <dbReference type="SAM" id="Phobius"/>
    </source>
</evidence>
<keyword evidence="1" id="KW-0812">Transmembrane</keyword>
<evidence type="ECO:0000313" key="2">
    <source>
        <dbReference type="EMBL" id="SMP69941.1"/>
    </source>
</evidence>
<dbReference type="Proteomes" id="UP001157910">
    <property type="component" value="Unassembled WGS sequence"/>
</dbReference>